<dbReference type="InterPro" id="IPR052709">
    <property type="entry name" value="Transposase-MT_Hybrid"/>
</dbReference>
<dbReference type="GO" id="GO:0003676">
    <property type="term" value="F:nucleic acid binding"/>
    <property type="evidence" value="ECO:0007669"/>
    <property type="project" value="InterPro"/>
</dbReference>
<dbReference type="EMBL" id="KE125125">
    <property type="protein sequence ID" value="EPB71259.1"/>
    <property type="molecule type" value="Genomic_DNA"/>
</dbReference>
<evidence type="ECO:0000313" key="2">
    <source>
        <dbReference type="Proteomes" id="UP000054495"/>
    </source>
</evidence>
<evidence type="ECO:0000313" key="1">
    <source>
        <dbReference type="EMBL" id="EPB71259.1"/>
    </source>
</evidence>
<organism evidence="1 2">
    <name type="scientific">Ancylostoma ceylanicum</name>
    <dbReference type="NCBI Taxonomy" id="53326"/>
    <lineage>
        <taxon>Eukaryota</taxon>
        <taxon>Metazoa</taxon>
        <taxon>Ecdysozoa</taxon>
        <taxon>Nematoda</taxon>
        <taxon>Chromadorea</taxon>
        <taxon>Rhabditida</taxon>
        <taxon>Rhabditina</taxon>
        <taxon>Rhabditomorpha</taxon>
        <taxon>Strongyloidea</taxon>
        <taxon>Ancylostomatidae</taxon>
        <taxon>Ancylostomatinae</taxon>
        <taxon>Ancylostoma</taxon>
    </lineage>
</organism>
<evidence type="ECO:0008006" key="3">
    <source>
        <dbReference type="Google" id="ProtNLM"/>
    </source>
</evidence>
<dbReference type="Proteomes" id="UP000054495">
    <property type="component" value="Unassembled WGS sequence"/>
</dbReference>
<dbReference type="PANTHER" id="PTHR46060:SF3">
    <property type="entry name" value="PROTEIN GVQW3"/>
    <property type="match status" value="1"/>
</dbReference>
<sequence length="122" mass="14494">MDVSYGNYFHKESLLMPIISAKNWRKWSSMQNDVAENERLKQLQLEVLPQRSYSPDLAHSDYYLFKSLEQWLTGTQLKSEDGMKIQLSAFFESKECSFCDYGIRSHAHRWQIVIDHHDSYLQ</sequence>
<dbReference type="AlphaFoldDB" id="A0A0D6LGY6"/>
<protein>
    <recommendedName>
        <fullName evidence="3">Transposase</fullName>
    </recommendedName>
</protein>
<proteinExistence type="predicted"/>
<keyword evidence="2" id="KW-1185">Reference proteome</keyword>
<dbReference type="PANTHER" id="PTHR46060">
    <property type="entry name" value="MARINER MOS1 TRANSPOSASE-LIKE PROTEIN"/>
    <property type="match status" value="1"/>
</dbReference>
<reference evidence="1 2" key="1">
    <citation type="submission" date="2013-05" db="EMBL/GenBank/DDBJ databases">
        <title>Draft genome of the parasitic nematode Anyclostoma ceylanicum.</title>
        <authorList>
            <person name="Mitreva M."/>
        </authorList>
    </citation>
    <scope>NUCLEOTIDE SEQUENCE [LARGE SCALE GENOMIC DNA]</scope>
</reference>
<accession>A0A0D6LGY6</accession>
<dbReference type="InterPro" id="IPR036397">
    <property type="entry name" value="RNaseH_sf"/>
</dbReference>
<gene>
    <name evidence="1" type="ORF">ANCCEY_09655</name>
</gene>
<dbReference type="Gene3D" id="3.30.420.10">
    <property type="entry name" value="Ribonuclease H-like superfamily/Ribonuclease H"/>
    <property type="match status" value="1"/>
</dbReference>
<name>A0A0D6LGY6_9BILA</name>